<protein>
    <submittedName>
        <fullName evidence="2">ABC-2 family transporter</fullName>
    </submittedName>
</protein>
<accession>A0A3D9ZJ02</accession>
<dbReference type="EMBL" id="QUMQ01000001">
    <property type="protein sequence ID" value="REF97255.1"/>
    <property type="molecule type" value="Genomic_DNA"/>
</dbReference>
<proteinExistence type="predicted"/>
<sequence length="276" mass="29688">MRLVKAEFRKLLTTNTWWLFALGAIVTWAATFALNALFAHFTLTQAPPTDVSPEDAANLAAVSDQVYQAANLYTSGQFCGLLFVVLLGILMVTNEFHHQTATATFLATPHRTSVISAKLGVASIIGVLFWLITTALNIPATMIFFQSENLPTHFGDSSVQRAILLNGLAYLLWGIFGVGIGVLMRSQIAATVTAVLAYVLGTAIVGFLFTLLSQSLDQPWINNVQYALPSIASGLMVAGRDLPDQPAYWVGGVILVAWAVVTGTVGTLITRTRDIS</sequence>
<dbReference type="AlphaFoldDB" id="A0A3D9ZJ02"/>
<evidence type="ECO:0000313" key="2">
    <source>
        <dbReference type="EMBL" id="REF97255.1"/>
    </source>
</evidence>
<keyword evidence="3" id="KW-1185">Reference proteome</keyword>
<dbReference type="RefSeq" id="WP_116068651.1">
    <property type="nucleotide sequence ID" value="NZ_BONB01000020.1"/>
</dbReference>
<comment type="caution">
    <text evidence="2">The sequence shown here is derived from an EMBL/GenBank/DDBJ whole genome shotgun (WGS) entry which is preliminary data.</text>
</comment>
<keyword evidence="1" id="KW-0472">Membrane</keyword>
<feature type="transmembrane region" description="Helical" evidence="1">
    <location>
        <begin position="16"/>
        <end position="38"/>
    </location>
</feature>
<feature type="transmembrane region" description="Helical" evidence="1">
    <location>
        <begin position="190"/>
        <end position="212"/>
    </location>
</feature>
<evidence type="ECO:0000313" key="3">
    <source>
        <dbReference type="Proteomes" id="UP000256913"/>
    </source>
</evidence>
<keyword evidence="1" id="KW-1133">Transmembrane helix</keyword>
<feature type="transmembrane region" description="Helical" evidence="1">
    <location>
        <begin position="119"/>
        <end position="143"/>
    </location>
</feature>
<feature type="transmembrane region" description="Helical" evidence="1">
    <location>
        <begin position="247"/>
        <end position="269"/>
    </location>
</feature>
<keyword evidence="1" id="KW-0812">Transmembrane</keyword>
<feature type="transmembrane region" description="Helical" evidence="1">
    <location>
        <begin position="163"/>
        <end position="183"/>
    </location>
</feature>
<name>A0A3D9ZJ02_9ACTN</name>
<dbReference type="PANTHER" id="PTHR37305">
    <property type="entry name" value="INTEGRAL MEMBRANE PROTEIN-RELATED"/>
    <property type="match status" value="1"/>
</dbReference>
<dbReference type="Proteomes" id="UP000256913">
    <property type="component" value="Unassembled WGS sequence"/>
</dbReference>
<organism evidence="2 3">
    <name type="scientific">Asanoa ferruginea</name>
    <dbReference type="NCBI Taxonomy" id="53367"/>
    <lineage>
        <taxon>Bacteria</taxon>
        <taxon>Bacillati</taxon>
        <taxon>Actinomycetota</taxon>
        <taxon>Actinomycetes</taxon>
        <taxon>Micromonosporales</taxon>
        <taxon>Micromonosporaceae</taxon>
        <taxon>Asanoa</taxon>
    </lineage>
</organism>
<dbReference type="PANTHER" id="PTHR37305:SF1">
    <property type="entry name" value="MEMBRANE PROTEIN"/>
    <property type="match status" value="1"/>
</dbReference>
<evidence type="ECO:0000256" key="1">
    <source>
        <dbReference type="SAM" id="Phobius"/>
    </source>
</evidence>
<reference evidence="2 3" key="1">
    <citation type="submission" date="2018-08" db="EMBL/GenBank/DDBJ databases">
        <title>Sequencing the genomes of 1000 actinobacteria strains.</title>
        <authorList>
            <person name="Klenk H.-P."/>
        </authorList>
    </citation>
    <scope>NUCLEOTIDE SEQUENCE [LARGE SCALE GENOMIC DNA]</scope>
    <source>
        <strain evidence="2 3">DSM 44099</strain>
    </source>
</reference>
<dbReference type="OrthoDB" id="5244396at2"/>
<gene>
    <name evidence="2" type="ORF">DFJ67_3252</name>
</gene>
<feature type="transmembrane region" description="Helical" evidence="1">
    <location>
        <begin position="72"/>
        <end position="92"/>
    </location>
</feature>